<accession>A0A328C846</accession>
<comment type="caution">
    <text evidence="1">The sequence shown here is derived from an EMBL/GenBank/DDBJ whole genome shotgun (WGS) entry which is preliminary data.</text>
</comment>
<dbReference type="AlphaFoldDB" id="A0A328C846"/>
<dbReference type="SUPFAM" id="SSF55961">
    <property type="entry name" value="Bet v1-like"/>
    <property type="match status" value="1"/>
</dbReference>
<gene>
    <name evidence="1" type="ORF">DL240_07700</name>
</gene>
<protein>
    <recommendedName>
        <fullName evidence="3">DUF2505 domain-containing protein</fullName>
    </recommendedName>
</protein>
<keyword evidence="2" id="KW-1185">Reference proteome</keyword>
<dbReference type="OrthoDB" id="5508104at2"/>
<proteinExistence type="predicted"/>
<evidence type="ECO:0000313" key="2">
    <source>
        <dbReference type="Proteomes" id="UP000249169"/>
    </source>
</evidence>
<dbReference type="InterPro" id="IPR023393">
    <property type="entry name" value="START-like_dom_sf"/>
</dbReference>
<sequence>MHVEHQSIVPALPQAILSYILDPTYYQDLVPRLDQVVDVEVLTIRELDAHSTERIARYTARPRLPRFLKRFEDKAPEFVHWEERALVDVTGHRLTYQIVPEIPERWNQVYSNHGELKIIAEATGQTSRVVQTMEFSISVPGLSMFITRAIRSELETIFEVQAQVLREHFTTSD</sequence>
<dbReference type="Proteomes" id="UP000249169">
    <property type="component" value="Unassembled WGS sequence"/>
</dbReference>
<dbReference type="Gene3D" id="3.30.530.20">
    <property type="match status" value="1"/>
</dbReference>
<reference evidence="1 2" key="1">
    <citation type="submission" date="2018-05" db="EMBL/GenBank/DDBJ databases">
        <title>Lujinxingia marina gen. nov. sp. nov., a new facultative anaerobic member of the class Deltaproteobacteria, and proposal of Lujinxingaceae fam. nov.</title>
        <authorList>
            <person name="Li C.-M."/>
        </authorList>
    </citation>
    <scope>NUCLEOTIDE SEQUENCE [LARGE SCALE GENOMIC DNA]</scope>
    <source>
        <strain evidence="1 2">B210</strain>
    </source>
</reference>
<evidence type="ECO:0008006" key="3">
    <source>
        <dbReference type="Google" id="ProtNLM"/>
    </source>
</evidence>
<dbReference type="RefSeq" id="WP_111729302.1">
    <property type="nucleotide sequence ID" value="NZ_QHKO01000003.1"/>
</dbReference>
<dbReference type="EMBL" id="QHKO01000003">
    <property type="protein sequence ID" value="RAL22774.1"/>
    <property type="molecule type" value="Genomic_DNA"/>
</dbReference>
<evidence type="ECO:0000313" key="1">
    <source>
        <dbReference type="EMBL" id="RAL22774.1"/>
    </source>
</evidence>
<name>A0A328C846_9DELT</name>
<organism evidence="1 2">
    <name type="scientific">Lujinxingia litoralis</name>
    <dbReference type="NCBI Taxonomy" id="2211119"/>
    <lineage>
        <taxon>Bacteria</taxon>
        <taxon>Deltaproteobacteria</taxon>
        <taxon>Bradymonadales</taxon>
        <taxon>Lujinxingiaceae</taxon>
        <taxon>Lujinxingia</taxon>
    </lineage>
</organism>